<sequence>MLDGAIKTIPVDESQPVGQLMLSVCTKIGISNYDEYSLVREDESLGSRMSTLNLRDDRARTLEPEQKRGGMMGTLGRKKEQKLEQLR</sequence>
<dbReference type="Proteomes" id="UP000095283">
    <property type="component" value="Unplaced"/>
</dbReference>
<proteinExistence type="predicted"/>
<accession>A0A1I7WUF9</accession>
<keyword evidence="2" id="KW-1185">Reference proteome</keyword>
<dbReference type="GO" id="GO:0030036">
    <property type="term" value="P:actin cytoskeleton organization"/>
    <property type="evidence" value="ECO:0007669"/>
    <property type="project" value="TreeGrafter"/>
</dbReference>
<dbReference type="WBParaSite" id="Hba_08764">
    <property type="protein sequence ID" value="Hba_08764"/>
    <property type="gene ID" value="Hba_08764"/>
</dbReference>
<protein>
    <submittedName>
        <fullName evidence="3">FERM_N domain-containing protein</fullName>
    </submittedName>
</protein>
<reference evidence="3" key="1">
    <citation type="submission" date="2016-11" db="UniProtKB">
        <authorList>
            <consortium name="WormBaseParasite"/>
        </authorList>
    </citation>
    <scope>IDENTIFICATION</scope>
</reference>
<evidence type="ECO:0000256" key="1">
    <source>
        <dbReference type="SAM" id="MobiDB-lite"/>
    </source>
</evidence>
<dbReference type="PANTHER" id="PTHR19981:SF1">
    <property type="entry name" value="RHEA, ISOFORM B"/>
    <property type="match status" value="1"/>
</dbReference>
<evidence type="ECO:0000313" key="3">
    <source>
        <dbReference type="WBParaSite" id="Hba_08764"/>
    </source>
</evidence>
<dbReference type="GO" id="GO:0005737">
    <property type="term" value="C:cytoplasm"/>
    <property type="evidence" value="ECO:0007669"/>
    <property type="project" value="TreeGrafter"/>
</dbReference>
<feature type="region of interest" description="Disordered" evidence="1">
    <location>
        <begin position="57"/>
        <end position="87"/>
    </location>
</feature>
<feature type="compositionally biased region" description="Basic and acidic residues" evidence="1">
    <location>
        <begin position="57"/>
        <end position="68"/>
    </location>
</feature>
<dbReference type="GO" id="GO:0098609">
    <property type="term" value="P:cell-cell adhesion"/>
    <property type="evidence" value="ECO:0007669"/>
    <property type="project" value="TreeGrafter"/>
</dbReference>
<organism evidence="2 3">
    <name type="scientific">Heterorhabditis bacteriophora</name>
    <name type="common">Entomopathogenic nematode worm</name>
    <dbReference type="NCBI Taxonomy" id="37862"/>
    <lineage>
        <taxon>Eukaryota</taxon>
        <taxon>Metazoa</taxon>
        <taxon>Ecdysozoa</taxon>
        <taxon>Nematoda</taxon>
        <taxon>Chromadorea</taxon>
        <taxon>Rhabditida</taxon>
        <taxon>Rhabditina</taxon>
        <taxon>Rhabditomorpha</taxon>
        <taxon>Strongyloidea</taxon>
        <taxon>Heterorhabditidae</taxon>
        <taxon>Heterorhabditis</taxon>
    </lineage>
</organism>
<feature type="compositionally biased region" description="Basic and acidic residues" evidence="1">
    <location>
        <begin position="77"/>
        <end position="87"/>
    </location>
</feature>
<dbReference type="PANTHER" id="PTHR19981">
    <property type="entry name" value="TALIN"/>
    <property type="match status" value="1"/>
</dbReference>
<dbReference type="GO" id="GO:0005925">
    <property type="term" value="C:focal adhesion"/>
    <property type="evidence" value="ECO:0007669"/>
    <property type="project" value="TreeGrafter"/>
</dbReference>
<dbReference type="GO" id="GO:0005178">
    <property type="term" value="F:integrin binding"/>
    <property type="evidence" value="ECO:0007669"/>
    <property type="project" value="TreeGrafter"/>
</dbReference>
<dbReference type="AlphaFoldDB" id="A0A1I7WUF9"/>
<name>A0A1I7WUF9_HETBA</name>
<evidence type="ECO:0000313" key="2">
    <source>
        <dbReference type="Proteomes" id="UP000095283"/>
    </source>
</evidence>
<dbReference type="GO" id="GO:0005886">
    <property type="term" value="C:plasma membrane"/>
    <property type="evidence" value="ECO:0007669"/>
    <property type="project" value="TreeGrafter"/>
</dbReference>
<dbReference type="Gene3D" id="3.10.20.90">
    <property type="entry name" value="Phosphatidylinositol 3-kinase Catalytic Subunit, Chain A, domain 1"/>
    <property type="match status" value="1"/>
</dbReference>